<protein>
    <recommendedName>
        <fullName evidence="3">Lipoprotein</fullName>
    </recommendedName>
</protein>
<reference evidence="1 2" key="1">
    <citation type="submission" date="2018-03" db="EMBL/GenBank/DDBJ databases">
        <title>Bacteriophage NCPPB3778 and a type I-E CRISPR drive the evolution of the US Biological Select Agent, Rathayibacter toxicus.</title>
        <authorList>
            <person name="Davis E.W.II."/>
            <person name="Tabima J.F."/>
            <person name="Weisberg A.J."/>
            <person name="Dantas Lopes L."/>
            <person name="Wiseman M.S."/>
            <person name="Wiseman M.S."/>
            <person name="Pupko T."/>
            <person name="Belcher M.S."/>
            <person name="Sechler A.J."/>
            <person name="Tancos M.A."/>
            <person name="Schroeder B.K."/>
            <person name="Murray T.D."/>
            <person name="Luster D.G."/>
            <person name="Schneider W.L."/>
            <person name="Rogers E."/>
            <person name="Andreote F.D."/>
            <person name="Grunwald N.J."/>
            <person name="Putnam M.L."/>
            <person name="Chang J.H."/>
        </authorList>
    </citation>
    <scope>NUCLEOTIDE SEQUENCE [LARGE SCALE GENOMIC DNA]</scope>
    <source>
        <strain evidence="1 2">NCCPB 2253</strain>
    </source>
</reference>
<evidence type="ECO:0008006" key="3">
    <source>
        <dbReference type="Google" id="ProtNLM"/>
    </source>
</evidence>
<evidence type="ECO:0000313" key="2">
    <source>
        <dbReference type="Proteomes" id="UP000283946"/>
    </source>
</evidence>
<organism evidence="1 2">
    <name type="scientific">Rathayibacter iranicus</name>
    <dbReference type="NCBI Taxonomy" id="59737"/>
    <lineage>
        <taxon>Bacteria</taxon>
        <taxon>Bacillati</taxon>
        <taxon>Actinomycetota</taxon>
        <taxon>Actinomycetes</taxon>
        <taxon>Micrococcales</taxon>
        <taxon>Microbacteriaceae</taxon>
        <taxon>Rathayibacter</taxon>
    </lineage>
</organism>
<sequence>MILLRAATRIVGVLVVLLVVSACSSVPVTERRDAAGMTQAEVAALTLEEEFELNAQHYVHAEELLRDAQLRISDGVWMWNGGETLPEEGFNGGVGGGLPGGTGKISYYVTCTRIIKPPGAQGAKADLDPMVAYFEEQGWEYFVREKSKSADLWGITGDGYQINYFIQASGQYSIQVYSELFWTNDAHALFEAVASRDYDPFPEESLPGVYVPFPQWDAPIRPLGRP</sequence>
<dbReference type="KEGG" id="ria:C7V51_13225"/>
<dbReference type="EMBL" id="CP028130">
    <property type="protein sequence ID" value="AZZ56731.1"/>
    <property type="molecule type" value="Genomic_DNA"/>
</dbReference>
<proteinExistence type="predicted"/>
<dbReference type="PROSITE" id="PS51257">
    <property type="entry name" value="PROKAR_LIPOPROTEIN"/>
    <property type="match status" value="1"/>
</dbReference>
<dbReference type="AlphaFoldDB" id="A0AAD1EN27"/>
<evidence type="ECO:0000313" key="1">
    <source>
        <dbReference type="EMBL" id="AZZ56731.1"/>
    </source>
</evidence>
<name>A0AAD1EN27_9MICO</name>
<accession>A0AAD1EN27</accession>
<dbReference type="Proteomes" id="UP000283946">
    <property type="component" value="Chromosome"/>
</dbReference>
<gene>
    <name evidence="1" type="ORF">C7V51_13225</name>
</gene>